<sequence>MEELAIFPSLKGKVAFVTGGASGLGGAIVEAFHRQGAKPAFIDIDEAAGAASLGD</sequence>
<evidence type="ECO:0000313" key="1">
    <source>
        <dbReference type="EMBL" id="QQZ51613.1"/>
    </source>
</evidence>
<gene>
    <name evidence="1" type="ORF">JKL49_11855</name>
</gene>
<proteinExistence type="predicted"/>
<dbReference type="EMBL" id="CP068570">
    <property type="protein sequence ID" value="QQZ51613.1"/>
    <property type="molecule type" value="Genomic_DNA"/>
</dbReference>
<evidence type="ECO:0008006" key="2">
    <source>
        <dbReference type="Google" id="ProtNLM"/>
    </source>
</evidence>
<dbReference type="SUPFAM" id="SSF51735">
    <property type="entry name" value="NAD(P)-binding Rossmann-fold domains"/>
    <property type="match status" value="1"/>
</dbReference>
<organism evidence="1">
    <name type="scientific">Phenylobacterium glaciei</name>
    <dbReference type="NCBI Taxonomy" id="2803784"/>
    <lineage>
        <taxon>Bacteria</taxon>
        <taxon>Pseudomonadati</taxon>
        <taxon>Pseudomonadota</taxon>
        <taxon>Alphaproteobacteria</taxon>
        <taxon>Caulobacterales</taxon>
        <taxon>Caulobacteraceae</taxon>
        <taxon>Phenylobacterium</taxon>
    </lineage>
</organism>
<reference evidence="1" key="1">
    <citation type="submission" date="2021-01" db="EMBL/GenBank/DDBJ databases">
        <title>Genome sequence of Phenylobacterium sp. 20VBR1 isolated from a valley glaceir, Ny-Alesund, Svalbard.</title>
        <authorList>
            <person name="Thomas F.A."/>
            <person name="Krishnan K.P."/>
            <person name="Sinha R.K."/>
        </authorList>
    </citation>
    <scope>NUCLEOTIDE SEQUENCE</scope>
    <source>
        <strain evidence="1">20VBR1</strain>
    </source>
</reference>
<protein>
    <recommendedName>
        <fullName evidence="2">3-oxoacyl-ACP reductase</fullName>
    </recommendedName>
</protein>
<dbReference type="InterPro" id="IPR036291">
    <property type="entry name" value="NAD(P)-bd_dom_sf"/>
</dbReference>
<dbReference type="InterPro" id="IPR002347">
    <property type="entry name" value="SDR_fam"/>
</dbReference>
<dbReference type="AlphaFoldDB" id="A0A974P6Q6"/>
<name>A0A974P6Q6_9CAUL</name>
<accession>A0A974P6Q6</accession>
<dbReference type="Pfam" id="PF00106">
    <property type="entry name" value="adh_short"/>
    <property type="match status" value="1"/>
</dbReference>
<dbReference type="Gene3D" id="3.40.50.720">
    <property type="entry name" value="NAD(P)-binding Rossmann-like Domain"/>
    <property type="match status" value="1"/>
</dbReference>